<dbReference type="GO" id="GO:0006606">
    <property type="term" value="P:protein import into nucleus"/>
    <property type="evidence" value="ECO:0007669"/>
    <property type="project" value="TreeGrafter"/>
</dbReference>
<evidence type="ECO:0000256" key="7">
    <source>
        <dbReference type="ARBA" id="ARBA00023242"/>
    </source>
</evidence>
<dbReference type="GO" id="GO:0005643">
    <property type="term" value="C:nuclear pore"/>
    <property type="evidence" value="ECO:0007669"/>
    <property type="project" value="UniProtKB-SubCell"/>
</dbReference>
<evidence type="ECO:0000256" key="2">
    <source>
        <dbReference type="ARBA" id="ARBA00022448"/>
    </source>
</evidence>
<dbReference type="GO" id="GO:0006406">
    <property type="term" value="P:mRNA export from nucleus"/>
    <property type="evidence" value="ECO:0007669"/>
    <property type="project" value="TreeGrafter"/>
</dbReference>
<dbReference type="STRING" id="13370.A0A448YTD5"/>
<dbReference type="AlphaFoldDB" id="A0A448YTD5"/>
<keyword evidence="7" id="KW-0539">Nucleus</keyword>
<dbReference type="OrthoDB" id="341482at2759"/>
<gene>
    <name evidence="9" type="ORF">BRENAR_LOCUS4899</name>
</gene>
<dbReference type="GO" id="GO:0000056">
    <property type="term" value="P:ribosomal small subunit export from nucleus"/>
    <property type="evidence" value="ECO:0007669"/>
    <property type="project" value="InterPro"/>
</dbReference>
<keyword evidence="6" id="KW-0906">Nuclear pore complex</keyword>
<evidence type="ECO:0000256" key="1">
    <source>
        <dbReference type="ARBA" id="ARBA00004567"/>
    </source>
</evidence>
<dbReference type="Proteomes" id="UP000290900">
    <property type="component" value="Unassembled WGS sequence"/>
</dbReference>
<evidence type="ECO:0000256" key="4">
    <source>
        <dbReference type="ARBA" id="ARBA00022927"/>
    </source>
</evidence>
<evidence type="ECO:0000256" key="3">
    <source>
        <dbReference type="ARBA" id="ARBA00022816"/>
    </source>
</evidence>
<evidence type="ECO:0000313" key="10">
    <source>
        <dbReference type="Proteomes" id="UP000290900"/>
    </source>
</evidence>
<evidence type="ECO:0000256" key="6">
    <source>
        <dbReference type="ARBA" id="ARBA00023132"/>
    </source>
</evidence>
<dbReference type="PANTHER" id="PTHR13257">
    <property type="entry name" value="NUCLEOPORIN NUP84-RELATED"/>
    <property type="match status" value="1"/>
</dbReference>
<keyword evidence="10" id="KW-1185">Reference proteome</keyword>
<dbReference type="EMBL" id="CAACVR010000075">
    <property type="protein sequence ID" value="VEU24171.1"/>
    <property type="molecule type" value="Genomic_DNA"/>
</dbReference>
<evidence type="ECO:0000256" key="5">
    <source>
        <dbReference type="ARBA" id="ARBA00023010"/>
    </source>
</evidence>
<reference evidence="9 10" key="1">
    <citation type="submission" date="2018-12" db="EMBL/GenBank/DDBJ databases">
        <authorList>
            <person name="Tiukova I."/>
            <person name="Dainat J."/>
        </authorList>
    </citation>
    <scope>NUCLEOTIDE SEQUENCE [LARGE SCALE GENOMIC DNA]</scope>
</reference>
<dbReference type="GO" id="GO:0017056">
    <property type="term" value="F:structural constituent of nuclear pore"/>
    <property type="evidence" value="ECO:0007669"/>
    <property type="project" value="InterPro"/>
</dbReference>
<keyword evidence="8" id="KW-0175">Coiled coil</keyword>
<proteinExistence type="predicted"/>
<dbReference type="GO" id="GO:0000055">
    <property type="term" value="P:ribosomal large subunit export from nucleus"/>
    <property type="evidence" value="ECO:0007669"/>
    <property type="project" value="InterPro"/>
</dbReference>
<sequence>MSSRLSTDYLFSQVQNNSTLFSSESPYLTYTLSNGLEIYTINDRQIRVTSLNRSTNSSHKLDVHLEFDPIALCANKLEQLLCLYDSNHCHIISINPPGSLISFTTLYKLRIALKSDESIIQVIFNNVSKFQAEIIILTNTRLLCYDINESLDTPVQSYKFSTDTDISSSIDAETSISANAGFSTLIDPVSISFATSPDDSSSSSPEADLTLFILTSDFSIFRIFPFLPANLSVPKDWLLTLFDQSSAQFKSLADLRLQTQFILTLRFARFLFETSGDIAIKDVLPNEFRRGKIVGPLPITPFFDELYSMDALKLLPLPNDIVCVVANHSLVALSYEHLSFVVFDHQSTIDSHDKFTLVDATIFDSGSTAICNGFVRPPLYDAVLLTTSQPGLVLVDYSDWMKPLSIALQTEDISTFSSLWMNSPTLPTVVTSLGEIKIPSLPSSGTDGIPLTSYQNQLWFAWNENSCLCAALSAHSPGKLTILPIYEGIEEVNEHVLLMAPQEAESVPLFNRYMPLIQGTFVDEVISQLEKSRLQVLKTQRIASQMGNLELDPDSVEHLHSLQRGGQVMTLCVLSLFESLSAISRRLTQLREELKNQVITLNEIKMRKEYLLPKMKKQAERVESVDERQKKLQERVDILKERFGKIVSSRVEVGDVALSKEEVRFSRFLNSTRDFVLKKEEEYGEVKGVVEDVKGAEREPIIVKRKQLKGDEIAKRRLGEMKEKLEAREQVIDRLGDELGRVHIVD</sequence>
<protein>
    <submittedName>
        <fullName evidence="9">DEKNAAC105430</fullName>
    </submittedName>
</protein>
<keyword evidence="4" id="KW-0653">Protein transport</keyword>
<feature type="coiled-coil region" evidence="8">
    <location>
        <begin position="577"/>
        <end position="642"/>
    </location>
</feature>
<keyword evidence="2" id="KW-0813">Transport</keyword>
<keyword evidence="5" id="KW-0811">Translocation</keyword>
<dbReference type="FunCoup" id="A0A448YTD5">
    <property type="interactions" value="135"/>
</dbReference>
<evidence type="ECO:0000313" key="9">
    <source>
        <dbReference type="EMBL" id="VEU24171.1"/>
    </source>
</evidence>
<dbReference type="InParanoid" id="A0A448YTD5"/>
<name>A0A448YTD5_BRENA</name>
<dbReference type="InterPro" id="IPR037700">
    <property type="entry name" value="NUP88/NUP82"/>
</dbReference>
<accession>A0A448YTD5</accession>
<comment type="subcellular location">
    <subcellularLocation>
        <location evidence="1">Nucleus</location>
        <location evidence="1">Nuclear pore complex</location>
    </subcellularLocation>
</comment>
<organism evidence="9 10">
    <name type="scientific">Brettanomyces naardenensis</name>
    <name type="common">Yeast</name>
    <dbReference type="NCBI Taxonomy" id="13370"/>
    <lineage>
        <taxon>Eukaryota</taxon>
        <taxon>Fungi</taxon>
        <taxon>Dikarya</taxon>
        <taxon>Ascomycota</taxon>
        <taxon>Saccharomycotina</taxon>
        <taxon>Pichiomycetes</taxon>
        <taxon>Pichiales</taxon>
        <taxon>Pichiaceae</taxon>
        <taxon>Brettanomyces</taxon>
    </lineage>
</organism>
<keyword evidence="3" id="KW-0509">mRNA transport</keyword>
<evidence type="ECO:0000256" key="8">
    <source>
        <dbReference type="SAM" id="Coils"/>
    </source>
</evidence>
<dbReference type="PANTHER" id="PTHR13257:SF0">
    <property type="entry name" value="NUCLEAR PORE COMPLEX PROTEIN NUP88"/>
    <property type="match status" value="1"/>
</dbReference>